<dbReference type="CDD" id="cd03255">
    <property type="entry name" value="ABC_MJ0796_LolCDE_FtsE"/>
    <property type="match status" value="1"/>
</dbReference>
<evidence type="ECO:0000256" key="1">
    <source>
        <dbReference type="ARBA" id="ARBA00022448"/>
    </source>
</evidence>
<dbReference type="InterPro" id="IPR015854">
    <property type="entry name" value="ABC_transpr_LolD-like"/>
</dbReference>
<keyword evidence="1" id="KW-0813">Transport</keyword>
<dbReference type="PANTHER" id="PTHR24220">
    <property type="entry name" value="IMPORT ATP-BINDING PROTEIN"/>
    <property type="match status" value="1"/>
</dbReference>
<dbReference type="Proteomes" id="UP000295447">
    <property type="component" value="Unassembled WGS sequence"/>
</dbReference>
<dbReference type="InterPro" id="IPR003593">
    <property type="entry name" value="AAA+_ATPase"/>
</dbReference>
<evidence type="ECO:0000313" key="6">
    <source>
        <dbReference type="Proteomes" id="UP000295447"/>
    </source>
</evidence>
<reference evidence="5 6" key="1">
    <citation type="submission" date="2019-03" db="EMBL/GenBank/DDBJ databases">
        <title>Genomic Encyclopedia of Type Strains, Phase III (KMG-III): the genomes of soil and plant-associated and newly described type strains.</title>
        <authorList>
            <person name="Whitman W."/>
        </authorList>
    </citation>
    <scope>NUCLEOTIDE SEQUENCE [LARGE SCALE GENOMIC DNA]</scope>
    <source>
        <strain evidence="5 6">VKM Ac-2570</strain>
    </source>
</reference>
<keyword evidence="3 5" id="KW-0067">ATP-binding</keyword>
<dbReference type="InterPro" id="IPR003439">
    <property type="entry name" value="ABC_transporter-like_ATP-bd"/>
</dbReference>
<protein>
    <submittedName>
        <fullName evidence="5">Putative ABC transport system ATP-binding protein</fullName>
    </submittedName>
</protein>
<dbReference type="RefSeq" id="WP_134120740.1">
    <property type="nucleotide sequence ID" value="NZ_SODF01000002.1"/>
</dbReference>
<gene>
    <name evidence="5" type="ORF">EV650_4232</name>
</gene>
<dbReference type="GO" id="GO:0022857">
    <property type="term" value="F:transmembrane transporter activity"/>
    <property type="evidence" value="ECO:0007669"/>
    <property type="project" value="TreeGrafter"/>
</dbReference>
<dbReference type="InterPro" id="IPR017911">
    <property type="entry name" value="MacB-like_ATP-bd"/>
</dbReference>
<keyword evidence="6" id="KW-1185">Reference proteome</keyword>
<dbReference type="SMART" id="SM00382">
    <property type="entry name" value="AAA"/>
    <property type="match status" value="1"/>
</dbReference>
<feature type="domain" description="ABC transporter" evidence="4">
    <location>
        <begin position="8"/>
        <end position="227"/>
    </location>
</feature>
<dbReference type="PANTHER" id="PTHR24220:SF685">
    <property type="entry name" value="ABC TRANSPORTER RELATED"/>
    <property type="match status" value="1"/>
</dbReference>
<name>A0A4R7ZIU6_9ACTN</name>
<sequence>MSGSQAVLELDRVEYSYRRNTALRGVSLQLKPGEVVAVTGASGCGKSTLLHCAAGILTPDAGTIQVDGQDVAALREEERARLRRTKVGIVLQFGQLVPDLPLIDNVALPLLLDGHERGEAHLSAMNWLEQVGIADDADAVPTELSGGQTQRAAVARALVTGPSVVLADEPTGSLDSQGGQELLDVLLQAARYRGAALLMVTHDNLVASSADREIRLRDGLIQHEVSL</sequence>
<evidence type="ECO:0000256" key="2">
    <source>
        <dbReference type="ARBA" id="ARBA00022741"/>
    </source>
</evidence>
<dbReference type="SUPFAM" id="SSF52540">
    <property type="entry name" value="P-loop containing nucleoside triphosphate hydrolases"/>
    <property type="match status" value="1"/>
</dbReference>
<evidence type="ECO:0000313" key="5">
    <source>
        <dbReference type="EMBL" id="TDW17657.1"/>
    </source>
</evidence>
<evidence type="ECO:0000256" key="3">
    <source>
        <dbReference type="ARBA" id="ARBA00022840"/>
    </source>
</evidence>
<keyword evidence="2" id="KW-0547">Nucleotide-binding</keyword>
<dbReference type="Pfam" id="PF00005">
    <property type="entry name" value="ABC_tran"/>
    <property type="match status" value="1"/>
</dbReference>
<dbReference type="Gene3D" id="3.40.50.300">
    <property type="entry name" value="P-loop containing nucleotide triphosphate hydrolases"/>
    <property type="match status" value="1"/>
</dbReference>
<accession>A0A4R7ZIU6</accession>
<evidence type="ECO:0000259" key="4">
    <source>
        <dbReference type="PROSITE" id="PS50893"/>
    </source>
</evidence>
<organism evidence="5 6">
    <name type="scientific">Kribbella kalugense</name>
    <dbReference type="NCBI Taxonomy" id="2512221"/>
    <lineage>
        <taxon>Bacteria</taxon>
        <taxon>Bacillati</taxon>
        <taxon>Actinomycetota</taxon>
        <taxon>Actinomycetes</taxon>
        <taxon>Propionibacteriales</taxon>
        <taxon>Kribbellaceae</taxon>
        <taxon>Kribbella</taxon>
    </lineage>
</organism>
<dbReference type="InterPro" id="IPR027417">
    <property type="entry name" value="P-loop_NTPase"/>
</dbReference>
<dbReference type="AlphaFoldDB" id="A0A4R7ZIU6"/>
<dbReference type="PROSITE" id="PS50893">
    <property type="entry name" value="ABC_TRANSPORTER_2"/>
    <property type="match status" value="1"/>
</dbReference>
<comment type="caution">
    <text evidence="5">The sequence shown here is derived from an EMBL/GenBank/DDBJ whole genome shotgun (WGS) entry which is preliminary data.</text>
</comment>
<dbReference type="GO" id="GO:0005524">
    <property type="term" value="F:ATP binding"/>
    <property type="evidence" value="ECO:0007669"/>
    <property type="project" value="UniProtKB-KW"/>
</dbReference>
<dbReference type="EMBL" id="SODF01000002">
    <property type="protein sequence ID" value="TDW17657.1"/>
    <property type="molecule type" value="Genomic_DNA"/>
</dbReference>
<proteinExistence type="predicted"/>
<dbReference type="GO" id="GO:0005886">
    <property type="term" value="C:plasma membrane"/>
    <property type="evidence" value="ECO:0007669"/>
    <property type="project" value="TreeGrafter"/>
</dbReference>
<dbReference type="GO" id="GO:0016887">
    <property type="term" value="F:ATP hydrolysis activity"/>
    <property type="evidence" value="ECO:0007669"/>
    <property type="project" value="InterPro"/>
</dbReference>
<dbReference type="OrthoDB" id="3176024at2"/>